<dbReference type="EMBL" id="RIBY02002633">
    <property type="protein sequence ID" value="KAH9807339.1"/>
    <property type="molecule type" value="Genomic_DNA"/>
</dbReference>
<dbReference type="GO" id="GO:0016020">
    <property type="term" value="C:membrane"/>
    <property type="evidence" value="ECO:0007669"/>
    <property type="project" value="UniProtKB-SubCell"/>
</dbReference>
<feature type="transmembrane region" description="Helical" evidence="8">
    <location>
        <begin position="518"/>
        <end position="537"/>
    </location>
</feature>
<dbReference type="PANTHER" id="PTHR31145">
    <property type="entry name" value="INTEGRAL MEMBRANE PROTEIN (AFU_ORTHOLOGUE AFUA_7G01610)"/>
    <property type="match status" value="1"/>
</dbReference>
<gene>
    <name evidence="11" type="ORF">Tdes44962_MAKER06375</name>
</gene>
<comment type="similarity">
    <text evidence="2">Belongs to the transient receptor potential (TRP) ion channel family.</text>
</comment>
<feature type="transmembrane region" description="Helical" evidence="8">
    <location>
        <begin position="580"/>
        <end position="609"/>
    </location>
</feature>
<feature type="transmembrane region" description="Helical" evidence="8">
    <location>
        <begin position="492"/>
        <end position="512"/>
    </location>
</feature>
<feature type="region of interest" description="Disordered" evidence="7">
    <location>
        <begin position="669"/>
        <end position="741"/>
    </location>
</feature>
<evidence type="ECO:0000313" key="11">
    <source>
        <dbReference type="EMBL" id="KAH9807339.1"/>
    </source>
</evidence>
<keyword evidence="5 8" id="KW-1133">Transmembrane helix</keyword>
<feature type="transmembrane region" description="Helical" evidence="8">
    <location>
        <begin position="398"/>
        <end position="424"/>
    </location>
</feature>
<dbReference type="Pfam" id="PF14558">
    <property type="entry name" value="TRP_N"/>
    <property type="match status" value="1"/>
</dbReference>
<keyword evidence="12" id="KW-1185">Reference proteome</keyword>
<feature type="transmembrane region" description="Helical" evidence="8">
    <location>
        <begin position="549"/>
        <end position="568"/>
    </location>
</feature>
<feature type="transmembrane region" description="Helical" evidence="8">
    <location>
        <begin position="351"/>
        <end position="377"/>
    </location>
</feature>
<dbReference type="InterPro" id="IPR010308">
    <property type="entry name" value="TRP_C"/>
</dbReference>
<dbReference type="SMART" id="SM01320">
    <property type="entry name" value="TRP_N"/>
    <property type="match status" value="1"/>
</dbReference>
<feature type="transmembrane region" description="Helical" evidence="8">
    <location>
        <begin position="430"/>
        <end position="455"/>
    </location>
</feature>
<dbReference type="OrthoDB" id="2115177at2759"/>
<evidence type="ECO:0000256" key="7">
    <source>
        <dbReference type="SAM" id="MobiDB-lite"/>
    </source>
</evidence>
<evidence type="ECO:0000256" key="1">
    <source>
        <dbReference type="ARBA" id="ARBA00004141"/>
    </source>
</evidence>
<proteinExistence type="inferred from homology"/>
<reference evidence="11 12" key="2">
    <citation type="journal article" date="2021" name="Curr. Genet.">
        <title>Genetic response to nitrogen starvation in the aggressive Eucalyptus foliar pathogen Teratosphaeria destructans.</title>
        <authorList>
            <person name="Havenga M."/>
            <person name="Wingfield B.D."/>
            <person name="Wingfield M.J."/>
            <person name="Dreyer L.L."/>
            <person name="Roets F."/>
            <person name="Aylward J."/>
        </authorList>
    </citation>
    <scope>NUCLEOTIDE SEQUENCE [LARGE SCALE GENOMIC DNA]</scope>
    <source>
        <strain evidence="11">CMW44962</strain>
    </source>
</reference>
<sequence length="741" mass="81027">MRPASGFRRLLSLAILSALPAGALGGDVLSSTGYTSCQTNATVQVTALNVTYNRNTRVIVFDVAGYSTKVQNVTAEMVVTAYGQQVYTKSFDPCDSQYNLTQICPIPADSFSAQGVQKVPEEYASQIPSIAYSIPDLDGDVKMTLKNKGTNEAVACVESTVGNGNTLQTPAVKYVGVGVAAAALGFSAVSAVAVGGHPGASTSSPTFGEVMGWFQGMAMNGMLSVNYPRVYRSFTTNFAFSTGLISWGSMQTAIDNFRKSTGGNLTDDSYTYLKNNATLVYSDGTDSSSTSSNTKRALDTILLWARDSTVNVGDSPSNSSASSNSTDSKMDHVVSGIQAYTEQLTIPSGNAFMTILLIFFCIVGVIIVFILLLKVILEAWSMFGNIPKSMESWRQRYWWRLAKALTNLILLAYGTWTMYCIYQWTDGDSWAAKVLAGVTFAAFTAVLIWFTWVIFKKAHDFKKLGGDASGLYEDKETWVKYNLFYENFKRGYWWIFVPAIVYAFARGAIIAIANGHGFVQAGGQIIVEGIFLILLLWKRPYQRKSGNWINIFIQVVRVLSVVCVLVFVEELGISQTTKTVTGIVLIVVQCVLTAALAILIGVNALITCIRENPHRKARKAQAKLSRDLDNLTPLDARNSLLMEPMAQKDGSIYKSPIVAAAPFGDHKGRYDPVPLRPDSPADVGVQRSLSRRPRSRGDEEHERLVSDAASMGHRAERSVSRDRSPDEREPQLPDVGYGRAY</sequence>
<feature type="compositionally biased region" description="Basic and acidic residues" evidence="7">
    <location>
        <begin position="695"/>
        <end position="705"/>
    </location>
</feature>
<evidence type="ECO:0000256" key="9">
    <source>
        <dbReference type="SAM" id="SignalP"/>
    </source>
</evidence>
<evidence type="ECO:0000256" key="6">
    <source>
        <dbReference type="ARBA" id="ARBA00023136"/>
    </source>
</evidence>
<evidence type="ECO:0000259" key="10">
    <source>
        <dbReference type="SMART" id="SM01320"/>
    </source>
</evidence>
<dbReference type="PANTHER" id="PTHR31145:SF5">
    <property type="entry name" value="DUF907 DOMAIN PROTEIN (AFU_ORTHOLOGUE AFUA_2G06100)"/>
    <property type="match status" value="1"/>
</dbReference>
<accession>A0A9W7SH52</accession>
<dbReference type="GO" id="GO:0009272">
    <property type="term" value="P:fungal-type cell wall biogenesis"/>
    <property type="evidence" value="ECO:0007669"/>
    <property type="project" value="TreeGrafter"/>
</dbReference>
<dbReference type="Proteomes" id="UP001138500">
    <property type="component" value="Unassembled WGS sequence"/>
</dbReference>
<name>A0A9W7SH52_9PEZI</name>
<keyword evidence="4 9" id="KW-0732">Signal</keyword>
<feature type="domain" description="ML-like" evidence="10">
    <location>
        <begin position="27"/>
        <end position="168"/>
    </location>
</feature>
<evidence type="ECO:0000256" key="4">
    <source>
        <dbReference type="ARBA" id="ARBA00022729"/>
    </source>
</evidence>
<evidence type="ECO:0000256" key="3">
    <source>
        <dbReference type="ARBA" id="ARBA00022692"/>
    </source>
</evidence>
<dbReference type="AlphaFoldDB" id="A0A9W7SH52"/>
<feature type="compositionally biased region" description="Basic and acidic residues" evidence="7">
    <location>
        <begin position="713"/>
        <end position="731"/>
    </location>
</feature>
<comment type="caution">
    <text evidence="11">The sequence shown here is derived from an EMBL/GenBank/DDBJ whole genome shotgun (WGS) entry which is preliminary data.</text>
</comment>
<protein>
    <submittedName>
        <fullName evidence="11">Membrane protein</fullName>
    </submittedName>
</protein>
<comment type="subcellular location">
    <subcellularLocation>
        <location evidence="1">Membrane</location>
        <topology evidence="1">Multi-pass membrane protein</topology>
    </subcellularLocation>
</comment>
<evidence type="ECO:0000313" key="12">
    <source>
        <dbReference type="Proteomes" id="UP001138500"/>
    </source>
</evidence>
<dbReference type="InterPro" id="IPR040241">
    <property type="entry name" value="TRP_Flc/Pkd2-like"/>
</dbReference>
<feature type="signal peptide" evidence="9">
    <location>
        <begin position="1"/>
        <end position="25"/>
    </location>
</feature>
<keyword evidence="6 8" id="KW-0472">Membrane</keyword>
<dbReference type="GO" id="GO:0055085">
    <property type="term" value="P:transmembrane transport"/>
    <property type="evidence" value="ECO:0007669"/>
    <property type="project" value="TreeGrafter"/>
</dbReference>
<evidence type="ECO:0000256" key="5">
    <source>
        <dbReference type="ARBA" id="ARBA00022989"/>
    </source>
</evidence>
<feature type="chain" id="PRO_5040766895" evidence="9">
    <location>
        <begin position="26"/>
        <end position="741"/>
    </location>
</feature>
<organism evidence="11 12">
    <name type="scientific">Teratosphaeria destructans</name>
    <dbReference type="NCBI Taxonomy" id="418781"/>
    <lineage>
        <taxon>Eukaryota</taxon>
        <taxon>Fungi</taxon>
        <taxon>Dikarya</taxon>
        <taxon>Ascomycota</taxon>
        <taxon>Pezizomycotina</taxon>
        <taxon>Dothideomycetes</taxon>
        <taxon>Dothideomycetidae</taxon>
        <taxon>Mycosphaerellales</taxon>
        <taxon>Teratosphaeriaceae</taxon>
        <taxon>Teratosphaeria</taxon>
    </lineage>
</organism>
<evidence type="ECO:0000256" key="8">
    <source>
        <dbReference type="SAM" id="Phobius"/>
    </source>
</evidence>
<keyword evidence="3 8" id="KW-0812">Transmembrane</keyword>
<reference evidence="11 12" key="1">
    <citation type="journal article" date="2018" name="IMA Fungus">
        <title>IMA Genome-F 10: Nine draft genome sequences of Claviceps purpurea s.lat., including C. arundinis, C. humidiphila, and C. cf. spartinae, pseudomolecules for the pitch canker pathogen Fusarium circinatum, draft genome of Davidsoniella eucalypti, Grosmannia galeiformis, Quambalaria eucalypti, and Teratosphaeria destructans.</title>
        <authorList>
            <person name="Wingfield B.D."/>
            <person name="Liu M."/>
            <person name="Nguyen H.D."/>
            <person name="Lane F.A."/>
            <person name="Morgan S.W."/>
            <person name="De Vos L."/>
            <person name="Wilken P.M."/>
            <person name="Duong T.A."/>
            <person name="Aylward J."/>
            <person name="Coetzee M.P."/>
            <person name="Dadej K."/>
            <person name="De Beer Z.W."/>
            <person name="Findlay W."/>
            <person name="Havenga M."/>
            <person name="Kolarik M."/>
            <person name="Menzies J.G."/>
            <person name="Naidoo K."/>
            <person name="Pochopski O."/>
            <person name="Shoukouhi P."/>
            <person name="Santana Q.C."/>
            <person name="Seifert K.A."/>
            <person name="Soal N."/>
            <person name="Steenkamp E.T."/>
            <person name="Tatham C.T."/>
            <person name="van der Nest M.A."/>
            <person name="Wingfield M.J."/>
        </authorList>
    </citation>
    <scope>NUCLEOTIDE SEQUENCE [LARGE SCALE GENOMIC DNA]</scope>
    <source>
        <strain evidence="11">CMW44962</strain>
    </source>
</reference>
<dbReference type="Pfam" id="PF06011">
    <property type="entry name" value="TRP"/>
    <property type="match status" value="1"/>
</dbReference>
<evidence type="ECO:0000256" key="2">
    <source>
        <dbReference type="ARBA" id="ARBA00010642"/>
    </source>
</evidence>
<dbReference type="InterPro" id="IPR032800">
    <property type="entry name" value="TRP_N"/>
</dbReference>